<feature type="region of interest" description="Disordered" evidence="2">
    <location>
        <begin position="87"/>
        <end position="195"/>
    </location>
</feature>
<dbReference type="Pfam" id="PF04203">
    <property type="entry name" value="Sortase"/>
    <property type="match status" value="1"/>
</dbReference>
<feature type="compositionally biased region" description="Basic and acidic residues" evidence="2">
    <location>
        <begin position="128"/>
        <end position="137"/>
    </location>
</feature>
<dbReference type="Proteomes" id="UP000278327">
    <property type="component" value="Unassembled WGS sequence"/>
</dbReference>
<evidence type="ECO:0008006" key="5">
    <source>
        <dbReference type="Google" id="ProtNLM"/>
    </source>
</evidence>
<organism evidence="3 4">
    <name type="scientific">Adlercreutzia equolifaciens subsp. celatus DSM 18785</name>
    <dbReference type="NCBI Taxonomy" id="1121021"/>
    <lineage>
        <taxon>Bacteria</taxon>
        <taxon>Bacillati</taxon>
        <taxon>Actinomycetota</taxon>
        <taxon>Coriobacteriia</taxon>
        <taxon>Eggerthellales</taxon>
        <taxon>Eggerthellaceae</taxon>
        <taxon>Adlercreutzia</taxon>
    </lineage>
</organism>
<evidence type="ECO:0000313" key="4">
    <source>
        <dbReference type="Proteomes" id="UP000278327"/>
    </source>
</evidence>
<comment type="caution">
    <text evidence="3">The sequence shown here is derived from an EMBL/GenBank/DDBJ whole genome shotgun (WGS) entry which is preliminary data.</text>
</comment>
<evidence type="ECO:0000256" key="1">
    <source>
        <dbReference type="ARBA" id="ARBA00022801"/>
    </source>
</evidence>
<dbReference type="EMBL" id="QICA01000002">
    <property type="protein sequence ID" value="RNL39696.1"/>
    <property type="molecule type" value="Genomic_DNA"/>
</dbReference>
<feature type="compositionally biased region" description="Low complexity" evidence="2">
    <location>
        <begin position="138"/>
        <end position="148"/>
    </location>
</feature>
<dbReference type="InterPro" id="IPR023365">
    <property type="entry name" value="Sortase_dom-sf"/>
</dbReference>
<dbReference type="Gene3D" id="2.40.260.10">
    <property type="entry name" value="Sortase"/>
    <property type="match status" value="1"/>
</dbReference>
<dbReference type="InterPro" id="IPR005754">
    <property type="entry name" value="Sortase"/>
</dbReference>
<protein>
    <recommendedName>
        <fullName evidence="5">Sortase</fullName>
    </recommendedName>
</protein>
<dbReference type="SUPFAM" id="SSF63817">
    <property type="entry name" value="Sortase"/>
    <property type="match status" value="1"/>
</dbReference>
<gene>
    <name evidence="3" type="ORF">DMP10_01860</name>
</gene>
<reference evidence="3 4" key="1">
    <citation type="journal article" date="2019" name="Microbiol. Resour. Announc.">
        <title>Draft Genome Sequences of Type Strains of Gordonibacter faecihominis, Paraeggerthella hongkongensis, Parvibacter caecicola,Slackia equolifaciens, Slackia faecicanis, and Slackia isoflavoniconvertens.</title>
        <authorList>
            <person name="Danylec N."/>
            <person name="Stoll D.A."/>
            <person name="Dotsch A."/>
            <person name="Huch M."/>
        </authorList>
    </citation>
    <scope>NUCLEOTIDE SEQUENCE [LARGE SCALE GENOMIC DNA]</scope>
    <source>
        <strain evidence="3 4">DSM 18785</strain>
    </source>
</reference>
<dbReference type="GO" id="GO:0016787">
    <property type="term" value="F:hydrolase activity"/>
    <property type="evidence" value="ECO:0007669"/>
    <property type="project" value="UniProtKB-KW"/>
</dbReference>
<dbReference type="AlphaFoldDB" id="A0A3N0AZD7"/>
<feature type="compositionally biased region" description="Low complexity" evidence="2">
    <location>
        <begin position="155"/>
        <end position="181"/>
    </location>
</feature>
<sequence>MGEVVRRKKKAVVAGALALTLGAGLGLGAVAWGSEGSVPEGGVQSGDVWRPLVGKKLEEKAGALARSHRAEVQRALAAYRASEAVEREAATEAGEQTPAEAAGAQDAHLSAEGPGASSGEAAGACSEEADRADEQRGGQEASKGSGSAAEGGGLASQPSAPGSEPSEGTSAEGGSAASGETPSDEGSGAADSIAPGTLVVGGTAIPYRDVRGGTTPSSGGGLWLGSDAVDDGSWGYFVGHNPGSFAPVRSLSSGDAVVVCDRSGAQRAYTVREVFQVEETATWKTIASRVTGYGESVVLQTCAGDGMNVIVVAA</sequence>
<evidence type="ECO:0000256" key="2">
    <source>
        <dbReference type="SAM" id="MobiDB-lite"/>
    </source>
</evidence>
<accession>A0A3N0AZD7</accession>
<name>A0A3N0AZD7_9ACTN</name>
<evidence type="ECO:0000313" key="3">
    <source>
        <dbReference type="EMBL" id="RNL39696.1"/>
    </source>
</evidence>
<proteinExistence type="predicted"/>
<keyword evidence="4" id="KW-1185">Reference proteome</keyword>
<keyword evidence="1" id="KW-0378">Hydrolase</keyword>
<feature type="compositionally biased region" description="Low complexity" evidence="2">
    <location>
        <begin position="110"/>
        <end position="126"/>
    </location>
</feature>